<name>A0A9Q1LIF6_9SOLA</name>
<sequence length="199" mass="22916">MIFNAACNDKALHIVDFGILHGFQWPVLIQHLSAMLGRPPKLRITGIDFPQPGIFRPTVGLKETVDAVLSLIRKINPDIFVQTLTNGSYSSPLFATRFQEAHLHYSALFGMLDATLSRDDQQRLHFEQEIYRCEAMNVIAYEGAERVERPEMYEQWQVRNVRGGFELLPLNQEVMQKLKDKVNAGYHRDFVLYEDGNFC</sequence>
<dbReference type="EMBL" id="JAJAGQ010000018">
    <property type="protein sequence ID" value="KAJ8535579.1"/>
    <property type="molecule type" value="Genomic_DNA"/>
</dbReference>
<gene>
    <name evidence="4" type="ORF">K7X08_023299</name>
</gene>
<dbReference type="Pfam" id="PF03514">
    <property type="entry name" value="GRAS"/>
    <property type="match status" value="1"/>
</dbReference>
<dbReference type="PROSITE" id="PS50985">
    <property type="entry name" value="GRAS"/>
    <property type="match status" value="1"/>
</dbReference>
<keyword evidence="2" id="KW-0804">Transcription</keyword>
<feature type="short sequence motif" description="VHIID" evidence="3">
    <location>
        <begin position="12"/>
        <end position="16"/>
    </location>
</feature>
<dbReference type="AlphaFoldDB" id="A0A9Q1LIF6"/>
<comment type="caution">
    <text evidence="3">Lacks conserved residue(s) required for the propagation of feature annotation.</text>
</comment>
<dbReference type="InterPro" id="IPR005202">
    <property type="entry name" value="TF_GRAS"/>
</dbReference>
<feature type="region of interest" description="SAW" evidence="3">
    <location>
        <begin position="140"/>
        <end position="199"/>
    </location>
</feature>
<evidence type="ECO:0000256" key="2">
    <source>
        <dbReference type="ARBA" id="ARBA00023163"/>
    </source>
</evidence>
<organism evidence="4 5">
    <name type="scientific">Anisodus acutangulus</name>
    <dbReference type="NCBI Taxonomy" id="402998"/>
    <lineage>
        <taxon>Eukaryota</taxon>
        <taxon>Viridiplantae</taxon>
        <taxon>Streptophyta</taxon>
        <taxon>Embryophyta</taxon>
        <taxon>Tracheophyta</taxon>
        <taxon>Spermatophyta</taxon>
        <taxon>Magnoliopsida</taxon>
        <taxon>eudicotyledons</taxon>
        <taxon>Gunneridae</taxon>
        <taxon>Pentapetalae</taxon>
        <taxon>asterids</taxon>
        <taxon>lamiids</taxon>
        <taxon>Solanales</taxon>
        <taxon>Solanaceae</taxon>
        <taxon>Solanoideae</taxon>
        <taxon>Hyoscyameae</taxon>
        <taxon>Anisodus</taxon>
    </lineage>
</organism>
<comment type="caution">
    <text evidence="4">The sequence shown here is derived from an EMBL/GenBank/DDBJ whole genome shotgun (WGS) entry which is preliminary data.</text>
</comment>
<comment type="similarity">
    <text evidence="3">Belongs to the GRAS family.</text>
</comment>
<keyword evidence="1" id="KW-0805">Transcription regulation</keyword>
<evidence type="ECO:0000313" key="4">
    <source>
        <dbReference type="EMBL" id="KAJ8535579.1"/>
    </source>
</evidence>
<evidence type="ECO:0000313" key="5">
    <source>
        <dbReference type="Proteomes" id="UP001152561"/>
    </source>
</evidence>
<evidence type="ECO:0000256" key="3">
    <source>
        <dbReference type="PROSITE-ProRule" id="PRU01191"/>
    </source>
</evidence>
<protein>
    <submittedName>
        <fullName evidence="4">Uncharacterized protein</fullName>
    </submittedName>
</protein>
<evidence type="ECO:0000256" key="1">
    <source>
        <dbReference type="ARBA" id="ARBA00023015"/>
    </source>
</evidence>
<dbReference type="Proteomes" id="UP001152561">
    <property type="component" value="Unassembled WGS sequence"/>
</dbReference>
<dbReference type="PANTHER" id="PTHR31636">
    <property type="entry name" value="OSJNBA0084A10.13 PROTEIN-RELATED"/>
    <property type="match status" value="1"/>
</dbReference>
<reference evidence="5" key="1">
    <citation type="journal article" date="2023" name="Proc. Natl. Acad. Sci. U.S.A.">
        <title>Genomic and structural basis for evolution of tropane alkaloid biosynthesis.</title>
        <authorList>
            <person name="Wanga Y.-J."/>
            <person name="Taina T."/>
            <person name="Yua J.-Y."/>
            <person name="Lia J."/>
            <person name="Xua B."/>
            <person name="Chenc J."/>
            <person name="D'Auriad J.C."/>
            <person name="Huanga J.-P."/>
            <person name="Huanga S.-X."/>
        </authorList>
    </citation>
    <scope>NUCLEOTIDE SEQUENCE [LARGE SCALE GENOMIC DNA]</scope>
    <source>
        <strain evidence="5">cv. KIB-2019</strain>
    </source>
</reference>
<keyword evidence="5" id="KW-1185">Reference proteome</keyword>
<dbReference type="OrthoDB" id="47276at2759"/>
<accession>A0A9Q1LIF6</accession>
<proteinExistence type="inferred from homology"/>